<dbReference type="PANTHER" id="PTHR33653:SF1">
    <property type="entry name" value="RIBONUCLEASE VAPC2"/>
    <property type="match status" value="1"/>
</dbReference>
<dbReference type="AlphaFoldDB" id="A0A317C0M5"/>
<dbReference type="EMBL" id="QGKM01000121">
    <property type="protein sequence ID" value="PWQ92108.1"/>
    <property type="molecule type" value="Genomic_DNA"/>
</dbReference>
<sequence>MYLLDTNVISELRKAGSGKANQNVVAWAARIPSSQLYVSVITLLELEMGVLSIERKDKQQGEVLRHWLENNVIPAFSERTLVLDTPVARRCAAMHVPDRRSERDAMIAATAATHNMTVVTRNINDFMDTGVELLNPWESF</sequence>
<dbReference type="GO" id="GO:0016787">
    <property type="term" value="F:hydrolase activity"/>
    <property type="evidence" value="ECO:0007669"/>
    <property type="project" value="UniProtKB-KW"/>
</dbReference>
<name>A0A317C0M5_9GAMM</name>
<comment type="similarity">
    <text evidence="7">Belongs to the PINc/VapC protein family.</text>
</comment>
<dbReference type="InterPro" id="IPR002716">
    <property type="entry name" value="PIN_dom"/>
</dbReference>
<evidence type="ECO:0000256" key="4">
    <source>
        <dbReference type="ARBA" id="ARBA00022723"/>
    </source>
</evidence>
<keyword evidence="2" id="KW-1277">Toxin-antitoxin system</keyword>
<gene>
    <name evidence="9" type="ORF">DKW60_22900</name>
</gene>
<comment type="caution">
    <text evidence="9">The sequence shown here is derived from an EMBL/GenBank/DDBJ whole genome shotgun (WGS) entry which is preliminary data.</text>
</comment>
<evidence type="ECO:0000313" key="10">
    <source>
        <dbReference type="Proteomes" id="UP000245539"/>
    </source>
</evidence>
<evidence type="ECO:0000313" key="9">
    <source>
        <dbReference type="EMBL" id="PWQ92108.1"/>
    </source>
</evidence>
<protein>
    <submittedName>
        <fullName evidence="9">VapC toxin family PIN domain ribonuclease</fullName>
    </submittedName>
</protein>
<accession>A0A317C0M5</accession>
<dbReference type="InterPro" id="IPR050556">
    <property type="entry name" value="Type_II_TA_system_RNase"/>
</dbReference>
<dbReference type="GO" id="GO:0046872">
    <property type="term" value="F:metal ion binding"/>
    <property type="evidence" value="ECO:0007669"/>
    <property type="project" value="UniProtKB-KW"/>
</dbReference>
<keyword evidence="4" id="KW-0479">Metal-binding</keyword>
<keyword evidence="10" id="KW-1185">Reference proteome</keyword>
<evidence type="ECO:0000256" key="1">
    <source>
        <dbReference type="ARBA" id="ARBA00001946"/>
    </source>
</evidence>
<reference evidence="9 10" key="1">
    <citation type="submission" date="2018-05" db="EMBL/GenBank/DDBJ databases">
        <title>Leucothrix arctica sp. nov., isolated from Arctic seawater.</title>
        <authorList>
            <person name="Choi A."/>
            <person name="Baek K."/>
        </authorList>
    </citation>
    <scope>NUCLEOTIDE SEQUENCE [LARGE SCALE GENOMIC DNA]</scope>
    <source>
        <strain evidence="9 10">JCM 18388</strain>
    </source>
</reference>
<evidence type="ECO:0000256" key="3">
    <source>
        <dbReference type="ARBA" id="ARBA00022722"/>
    </source>
</evidence>
<evidence type="ECO:0000256" key="6">
    <source>
        <dbReference type="ARBA" id="ARBA00022842"/>
    </source>
</evidence>
<comment type="cofactor">
    <cofactor evidence="1">
        <name>Mg(2+)</name>
        <dbReference type="ChEBI" id="CHEBI:18420"/>
    </cofactor>
</comment>
<dbReference type="InterPro" id="IPR029060">
    <property type="entry name" value="PIN-like_dom_sf"/>
</dbReference>
<evidence type="ECO:0000256" key="2">
    <source>
        <dbReference type="ARBA" id="ARBA00022649"/>
    </source>
</evidence>
<evidence type="ECO:0000256" key="5">
    <source>
        <dbReference type="ARBA" id="ARBA00022801"/>
    </source>
</evidence>
<keyword evidence="5" id="KW-0378">Hydrolase</keyword>
<organism evidence="9 10">
    <name type="scientific">Leucothrix pacifica</name>
    <dbReference type="NCBI Taxonomy" id="1247513"/>
    <lineage>
        <taxon>Bacteria</taxon>
        <taxon>Pseudomonadati</taxon>
        <taxon>Pseudomonadota</taxon>
        <taxon>Gammaproteobacteria</taxon>
        <taxon>Thiotrichales</taxon>
        <taxon>Thiotrichaceae</taxon>
        <taxon>Leucothrix</taxon>
    </lineage>
</organism>
<proteinExistence type="inferred from homology"/>
<dbReference type="Proteomes" id="UP000245539">
    <property type="component" value="Unassembled WGS sequence"/>
</dbReference>
<evidence type="ECO:0000256" key="7">
    <source>
        <dbReference type="ARBA" id="ARBA00038093"/>
    </source>
</evidence>
<keyword evidence="6" id="KW-0460">Magnesium</keyword>
<evidence type="ECO:0000259" key="8">
    <source>
        <dbReference type="Pfam" id="PF01850"/>
    </source>
</evidence>
<feature type="domain" description="PIN" evidence="8">
    <location>
        <begin position="2"/>
        <end position="123"/>
    </location>
</feature>
<dbReference type="SUPFAM" id="SSF88723">
    <property type="entry name" value="PIN domain-like"/>
    <property type="match status" value="1"/>
</dbReference>
<dbReference type="Pfam" id="PF01850">
    <property type="entry name" value="PIN"/>
    <property type="match status" value="1"/>
</dbReference>
<dbReference type="RefSeq" id="WP_109839972.1">
    <property type="nucleotide sequence ID" value="NZ_QGKM01000121.1"/>
</dbReference>
<dbReference type="GO" id="GO:0004518">
    <property type="term" value="F:nuclease activity"/>
    <property type="evidence" value="ECO:0007669"/>
    <property type="project" value="UniProtKB-KW"/>
</dbReference>
<dbReference type="Gene3D" id="3.40.50.1010">
    <property type="entry name" value="5'-nuclease"/>
    <property type="match status" value="1"/>
</dbReference>
<keyword evidence="3" id="KW-0540">Nuclease</keyword>
<dbReference type="OrthoDB" id="9804823at2"/>
<dbReference type="PANTHER" id="PTHR33653">
    <property type="entry name" value="RIBONUCLEASE VAPC2"/>
    <property type="match status" value="1"/>
</dbReference>
<dbReference type="CDD" id="cd18746">
    <property type="entry name" value="PIN_VapC4-5_FitB-like"/>
    <property type="match status" value="1"/>
</dbReference>